<dbReference type="GO" id="GO:0022857">
    <property type="term" value="F:transmembrane transporter activity"/>
    <property type="evidence" value="ECO:0007669"/>
    <property type="project" value="InterPro"/>
</dbReference>
<feature type="transmembrane region" description="Helical" evidence="2">
    <location>
        <begin position="364"/>
        <end position="384"/>
    </location>
</feature>
<feature type="transmembrane region" description="Helical" evidence="2">
    <location>
        <begin position="310"/>
        <end position="332"/>
    </location>
</feature>
<keyword evidence="2" id="KW-1133">Transmembrane helix</keyword>
<dbReference type="SUPFAM" id="SSF103473">
    <property type="entry name" value="MFS general substrate transporter"/>
    <property type="match status" value="1"/>
</dbReference>
<name>A0A409WM53_PSICY</name>
<organism evidence="4 5">
    <name type="scientific">Psilocybe cyanescens</name>
    <dbReference type="NCBI Taxonomy" id="93625"/>
    <lineage>
        <taxon>Eukaryota</taxon>
        <taxon>Fungi</taxon>
        <taxon>Dikarya</taxon>
        <taxon>Basidiomycota</taxon>
        <taxon>Agaricomycotina</taxon>
        <taxon>Agaricomycetes</taxon>
        <taxon>Agaricomycetidae</taxon>
        <taxon>Agaricales</taxon>
        <taxon>Agaricineae</taxon>
        <taxon>Strophariaceae</taxon>
        <taxon>Psilocybe</taxon>
    </lineage>
</organism>
<dbReference type="Proteomes" id="UP000283269">
    <property type="component" value="Unassembled WGS sequence"/>
</dbReference>
<evidence type="ECO:0000313" key="5">
    <source>
        <dbReference type="Proteomes" id="UP000283269"/>
    </source>
</evidence>
<sequence>MTTRSATTSPAASFIIEPQAVKPTKKESLTQLRNVNVLPEPEFAFTTEFGFLPIPRHLRYNPAKPPHFGLLLNIAFAFAATFSELSNFVANLYYCQPLLSAYYGASVWVMYHSRIPTLVQAGYAVGIVLVSPLGDLLRRRQLVLCIVAISTALTIGLALTSNLVVFQVLSFFVGIVSVTPQILVPLAADLASEKRRATAVALVLSGLLLGILMARVLAGVIAEFRSWRVVYYFAIGVQALVLVGSYFMLPDYPSKNSDLTYFKILWTMAKFAVTEPILIQACLINFASSACFSNFWVTLTFLLGGSPYNYSTLVIGLFGLVGMAGVAMGPVLGRGLDKLVPWYGTLASILMLLVTSAVQTGAGGINVAAVVIATFGLDVFTQLLRVSLTTSIFGIAAAARARLNAVSILSIFIGQVMGTSVGTHVFVKFGWRAGAALSMGLFGLQLVFLLIRGPHCQRFTWFGYEGGLEARRSAVQRQPGDGVQDSGEKGKVVVQKNGKRISTVVLPGQDIGRTQDEEKGEVTLKG</sequence>
<feature type="transmembrane region" description="Helical" evidence="2">
    <location>
        <begin position="339"/>
        <end position="358"/>
    </location>
</feature>
<dbReference type="STRING" id="93625.A0A409WM53"/>
<evidence type="ECO:0000313" key="4">
    <source>
        <dbReference type="EMBL" id="PPQ79604.1"/>
    </source>
</evidence>
<feature type="transmembrane region" description="Helical" evidence="2">
    <location>
        <begin position="165"/>
        <end position="187"/>
    </location>
</feature>
<dbReference type="InParanoid" id="A0A409WM53"/>
<feature type="transmembrane region" description="Helical" evidence="2">
    <location>
        <begin position="109"/>
        <end position="130"/>
    </location>
</feature>
<feature type="transmembrane region" description="Helical" evidence="2">
    <location>
        <begin position="405"/>
        <end position="427"/>
    </location>
</feature>
<feature type="transmembrane region" description="Helical" evidence="2">
    <location>
        <begin position="199"/>
        <end position="218"/>
    </location>
</feature>
<feature type="transmembrane region" description="Helical" evidence="2">
    <location>
        <begin position="277"/>
        <end position="304"/>
    </location>
</feature>
<dbReference type="GO" id="GO:0016020">
    <property type="term" value="C:membrane"/>
    <property type="evidence" value="ECO:0007669"/>
    <property type="project" value="UniProtKB-SubCell"/>
</dbReference>
<feature type="transmembrane region" description="Helical" evidence="2">
    <location>
        <begin position="230"/>
        <end position="249"/>
    </location>
</feature>
<dbReference type="Pfam" id="PF07690">
    <property type="entry name" value="MFS_1"/>
    <property type="match status" value="1"/>
</dbReference>
<dbReference type="OrthoDB" id="2105912at2759"/>
<dbReference type="PANTHER" id="PTHR42910:SF1">
    <property type="entry name" value="MAJOR FACILITATOR SUPERFAMILY (MFS) PROFILE DOMAIN-CONTAINING PROTEIN"/>
    <property type="match status" value="1"/>
</dbReference>
<dbReference type="CDD" id="cd17324">
    <property type="entry name" value="MFS_NepI_like"/>
    <property type="match status" value="1"/>
</dbReference>
<reference evidence="4 5" key="1">
    <citation type="journal article" date="2018" name="Evol. Lett.">
        <title>Horizontal gene cluster transfer increased hallucinogenic mushroom diversity.</title>
        <authorList>
            <person name="Reynolds H.T."/>
            <person name="Vijayakumar V."/>
            <person name="Gluck-Thaler E."/>
            <person name="Korotkin H.B."/>
            <person name="Matheny P.B."/>
            <person name="Slot J.C."/>
        </authorList>
    </citation>
    <scope>NUCLEOTIDE SEQUENCE [LARGE SCALE GENOMIC DNA]</scope>
    <source>
        <strain evidence="4 5">2631</strain>
    </source>
</reference>
<accession>A0A409WM53</accession>
<feature type="transmembrane region" description="Helical" evidence="2">
    <location>
        <begin position="68"/>
        <end position="89"/>
    </location>
</feature>
<keyword evidence="2" id="KW-0472">Membrane</keyword>
<dbReference type="InterPro" id="IPR036259">
    <property type="entry name" value="MFS_trans_sf"/>
</dbReference>
<evidence type="ECO:0000256" key="1">
    <source>
        <dbReference type="ARBA" id="ARBA00004141"/>
    </source>
</evidence>
<dbReference type="PANTHER" id="PTHR42910">
    <property type="entry name" value="TRANSPORTER SCO4007-RELATED"/>
    <property type="match status" value="1"/>
</dbReference>
<protein>
    <recommendedName>
        <fullName evidence="3">Major facilitator superfamily (MFS) profile domain-containing protein</fullName>
    </recommendedName>
</protein>
<comment type="caution">
    <text evidence="4">The sequence shown here is derived from an EMBL/GenBank/DDBJ whole genome shotgun (WGS) entry which is preliminary data.</text>
</comment>
<dbReference type="AlphaFoldDB" id="A0A409WM53"/>
<evidence type="ECO:0000256" key="2">
    <source>
        <dbReference type="SAM" id="Phobius"/>
    </source>
</evidence>
<proteinExistence type="predicted"/>
<dbReference type="InterPro" id="IPR020846">
    <property type="entry name" value="MFS_dom"/>
</dbReference>
<dbReference type="EMBL" id="NHYD01003371">
    <property type="protein sequence ID" value="PPQ79604.1"/>
    <property type="molecule type" value="Genomic_DNA"/>
</dbReference>
<keyword evidence="5" id="KW-1185">Reference proteome</keyword>
<dbReference type="PROSITE" id="PS50850">
    <property type="entry name" value="MFS"/>
    <property type="match status" value="1"/>
</dbReference>
<dbReference type="InterPro" id="IPR011701">
    <property type="entry name" value="MFS"/>
</dbReference>
<gene>
    <name evidence="4" type="ORF">CVT25_003484</name>
</gene>
<keyword evidence="2" id="KW-0812">Transmembrane</keyword>
<comment type="subcellular location">
    <subcellularLocation>
        <location evidence="1">Membrane</location>
        <topology evidence="1">Multi-pass membrane protein</topology>
    </subcellularLocation>
</comment>
<dbReference type="Gene3D" id="1.20.1250.20">
    <property type="entry name" value="MFS general substrate transporter like domains"/>
    <property type="match status" value="1"/>
</dbReference>
<feature type="transmembrane region" description="Helical" evidence="2">
    <location>
        <begin position="433"/>
        <end position="451"/>
    </location>
</feature>
<evidence type="ECO:0000259" key="3">
    <source>
        <dbReference type="PROSITE" id="PS50850"/>
    </source>
</evidence>
<feature type="transmembrane region" description="Helical" evidence="2">
    <location>
        <begin position="142"/>
        <end position="159"/>
    </location>
</feature>
<feature type="domain" description="Major facilitator superfamily (MFS) profile" evidence="3">
    <location>
        <begin position="72"/>
        <end position="457"/>
    </location>
</feature>